<evidence type="ECO:0000256" key="7">
    <source>
        <dbReference type="PROSITE-ProRule" id="PRU00169"/>
    </source>
</evidence>
<comment type="caution">
    <text evidence="10">The sequence shown here is derived from an EMBL/GenBank/DDBJ whole genome shotgun (WGS) entry which is preliminary data.</text>
</comment>
<dbReference type="Pfam" id="PF00072">
    <property type="entry name" value="Response_reg"/>
    <property type="match status" value="1"/>
</dbReference>
<evidence type="ECO:0000259" key="8">
    <source>
        <dbReference type="PROSITE" id="PS50045"/>
    </source>
</evidence>
<dbReference type="InterPro" id="IPR058031">
    <property type="entry name" value="AAA_lid_NorR"/>
</dbReference>
<dbReference type="SUPFAM" id="SSF52172">
    <property type="entry name" value="CheY-like"/>
    <property type="match status" value="1"/>
</dbReference>
<dbReference type="InterPro" id="IPR025944">
    <property type="entry name" value="Sigma_54_int_dom_CS"/>
</dbReference>
<dbReference type="PANTHER" id="PTHR32071">
    <property type="entry name" value="TRANSCRIPTIONAL REGULATORY PROTEIN"/>
    <property type="match status" value="1"/>
</dbReference>
<dbReference type="EMBL" id="CAJRAF010000001">
    <property type="protein sequence ID" value="CAG4992593.1"/>
    <property type="molecule type" value="Genomic_DNA"/>
</dbReference>
<proteinExistence type="predicted"/>
<dbReference type="Pfam" id="PF00158">
    <property type="entry name" value="Sigma54_activat"/>
    <property type="match status" value="1"/>
</dbReference>
<dbReference type="PROSITE" id="PS50110">
    <property type="entry name" value="RESPONSE_REGULATORY"/>
    <property type="match status" value="1"/>
</dbReference>
<keyword evidence="7" id="KW-0597">Phosphoprotein</keyword>
<dbReference type="Gene3D" id="1.10.8.60">
    <property type="match status" value="1"/>
</dbReference>
<evidence type="ECO:0000256" key="2">
    <source>
        <dbReference type="ARBA" id="ARBA00022840"/>
    </source>
</evidence>
<organism evidence="10 11">
    <name type="scientific">Dyadobacter helix</name>
    <dbReference type="NCBI Taxonomy" id="2822344"/>
    <lineage>
        <taxon>Bacteria</taxon>
        <taxon>Pseudomonadati</taxon>
        <taxon>Bacteroidota</taxon>
        <taxon>Cytophagia</taxon>
        <taxon>Cytophagales</taxon>
        <taxon>Spirosomataceae</taxon>
        <taxon>Dyadobacter</taxon>
    </lineage>
</organism>
<dbReference type="InterPro" id="IPR025943">
    <property type="entry name" value="Sigma_54_int_dom_ATP-bd_2"/>
</dbReference>
<evidence type="ECO:0000259" key="9">
    <source>
        <dbReference type="PROSITE" id="PS50110"/>
    </source>
</evidence>
<keyword evidence="2" id="KW-0067">ATP-binding</keyword>
<evidence type="ECO:0000256" key="3">
    <source>
        <dbReference type="ARBA" id="ARBA00023015"/>
    </source>
</evidence>
<dbReference type="Gene3D" id="3.40.50.2300">
    <property type="match status" value="1"/>
</dbReference>
<evidence type="ECO:0000256" key="1">
    <source>
        <dbReference type="ARBA" id="ARBA00022741"/>
    </source>
</evidence>
<dbReference type="PROSITE" id="PS00676">
    <property type="entry name" value="SIGMA54_INTERACT_2"/>
    <property type="match status" value="1"/>
</dbReference>
<evidence type="ECO:0000256" key="4">
    <source>
        <dbReference type="ARBA" id="ARBA00023125"/>
    </source>
</evidence>
<dbReference type="AlphaFoldDB" id="A0A916J846"/>
<keyword evidence="1" id="KW-0547">Nucleotide-binding</keyword>
<dbReference type="CDD" id="cd00009">
    <property type="entry name" value="AAA"/>
    <property type="match status" value="1"/>
</dbReference>
<dbReference type="Proteomes" id="UP000680038">
    <property type="component" value="Unassembled WGS sequence"/>
</dbReference>
<dbReference type="RefSeq" id="WP_215237693.1">
    <property type="nucleotide sequence ID" value="NZ_CAJRAF010000001.1"/>
</dbReference>
<reference evidence="10" key="1">
    <citation type="submission" date="2021-04" db="EMBL/GenBank/DDBJ databases">
        <authorList>
            <person name="Rodrigo-Torres L."/>
            <person name="Arahal R. D."/>
            <person name="Lucena T."/>
        </authorList>
    </citation>
    <scope>NUCLEOTIDE SEQUENCE</scope>
    <source>
        <strain evidence="10">CECT 9275</strain>
    </source>
</reference>
<dbReference type="Pfam" id="PF25601">
    <property type="entry name" value="AAA_lid_14"/>
    <property type="match status" value="1"/>
</dbReference>
<feature type="domain" description="Sigma-54 factor interaction" evidence="8">
    <location>
        <begin position="154"/>
        <end position="383"/>
    </location>
</feature>
<dbReference type="FunFam" id="3.40.50.300:FF:000006">
    <property type="entry name" value="DNA-binding transcriptional regulator NtrC"/>
    <property type="match status" value="1"/>
</dbReference>
<dbReference type="InterPro" id="IPR011006">
    <property type="entry name" value="CheY-like_superfamily"/>
</dbReference>
<dbReference type="SUPFAM" id="SSF52540">
    <property type="entry name" value="P-loop containing nucleoside triphosphate hydrolases"/>
    <property type="match status" value="1"/>
</dbReference>
<name>A0A916J846_9BACT</name>
<sequence length="467" mass="51729">MGLKVFIVEDQFIEAHDLQIILETAGHSVSGIAKSVPAALDLLQSDRPDIVLLDIFLKGNQTGVDLAPVLTTANIPFIYISANSDPLTFEAAKTTRPDGFLIKPFRQRDILVALDIAAYRHRYANAHGLRHQDAVPDKLIEVRKRDTSIEFQQIIGSSPKLLQALDLASQVAPTDTSVLILGETGVGKEGIAKAIHHLSKRKHKPLIKVNCAAIPPNLIESELFGHERGAFSGAMEKRIGKFEQAQGGTIFLDEIGEMPLETQTKLLRVIQEKELERIGGRTTIKLDIRFITATNRNLYKEVSAGRFRIDLYYRINVFSITLAPLRDRTEDIPTLVNHFLSKHAGLPGRSIKKISPQAMETLVRYFWPGNVRELENIIERQVILTSSELISSFDLPVDENMPEDNLANSLKLKSTSDSEKQLILVALTKSNGKVSGKGGAAEMLNIPAPTLVSKMKKLGINWRFVVG</sequence>
<dbReference type="PANTHER" id="PTHR32071:SF117">
    <property type="entry name" value="PTS-DEPENDENT DIHYDROXYACETONE KINASE OPERON REGULATORY PROTEIN-RELATED"/>
    <property type="match status" value="1"/>
</dbReference>
<dbReference type="GO" id="GO:0003677">
    <property type="term" value="F:DNA binding"/>
    <property type="evidence" value="ECO:0007669"/>
    <property type="project" value="UniProtKB-KW"/>
</dbReference>
<dbReference type="InterPro" id="IPR002078">
    <property type="entry name" value="Sigma_54_int"/>
</dbReference>
<dbReference type="InterPro" id="IPR009057">
    <property type="entry name" value="Homeodomain-like_sf"/>
</dbReference>
<keyword evidence="5" id="KW-0010">Activator</keyword>
<dbReference type="InterPro" id="IPR001789">
    <property type="entry name" value="Sig_transdc_resp-reg_receiver"/>
</dbReference>
<dbReference type="PROSITE" id="PS00675">
    <property type="entry name" value="SIGMA54_INTERACT_1"/>
    <property type="match status" value="1"/>
</dbReference>
<dbReference type="PROSITE" id="PS50045">
    <property type="entry name" value="SIGMA54_INTERACT_4"/>
    <property type="match status" value="1"/>
</dbReference>
<dbReference type="GO" id="GO:0000160">
    <property type="term" value="P:phosphorelay signal transduction system"/>
    <property type="evidence" value="ECO:0007669"/>
    <property type="project" value="InterPro"/>
</dbReference>
<dbReference type="SMART" id="SM00448">
    <property type="entry name" value="REC"/>
    <property type="match status" value="1"/>
</dbReference>
<evidence type="ECO:0000313" key="10">
    <source>
        <dbReference type="EMBL" id="CAG4992593.1"/>
    </source>
</evidence>
<dbReference type="SUPFAM" id="SSF46689">
    <property type="entry name" value="Homeodomain-like"/>
    <property type="match status" value="1"/>
</dbReference>
<keyword evidence="3" id="KW-0805">Transcription regulation</keyword>
<dbReference type="InterPro" id="IPR025662">
    <property type="entry name" value="Sigma_54_int_dom_ATP-bd_1"/>
</dbReference>
<dbReference type="GO" id="GO:0006355">
    <property type="term" value="P:regulation of DNA-templated transcription"/>
    <property type="evidence" value="ECO:0007669"/>
    <property type="project" value="InterPro"/>
</dbReference>
<protein>
    <submittedName>
        <fullName evidence="10">Transcriptional regulatory protein ZraR</fullName>
    </submittedName>
</protein>
<dbReference type="GO" id="GO:0005524">
    <property type="term" value="F:ATP binding"/>
    <property type="evidence" value="ECO:0007669"/>
    <property type="project" value="UniProtKB-KW"/>
</dbReference>
<evidence type="ECO:0000313" key="11">
    <source>
        <dbReference type="Proteomes" id="UP000680038"/>
    </source>
</evidence>
<keyword evidence="6" id="KW-0804">Transcription</keyword>
<dbReference type="InterPro" id="IPR003593">
    <property type="entry name" value="AAA+_ATPase"/>
</dbReference>
<keyword evidence="4" id="KW-0238">DNA-binding</keyword>
<dbReference type="Gene3D" id="1.10.10.60">
    <property type="entry name" value="Homeodomain-like"/>
    <property type="match status" value="1"/>
</dbReference>
<feature type="modified residue" description="4-aspartylphosphate" evidence="7">
    <location>
        <position position="54"/>
    </location>
</feature>
<evidence type="ECO:0000256" key="6">
    <source>
        <dbReference type="ARBA" id="ARBA00023163"/>
    </source>
</evidence>
<dbReference type="Gene3D" id="3.40.50.300">
    <property type="entry name" value="P-loop containing nucleotide triphosphate hydrolases"/>
    <property type="match status" value="1"/>
</dbReference>
<dbReference type="PROSITE" id="PS00688">
    <property type="entry name" value="SIGMA54_INTERACT_3"/>
    <property type="match status" value="1"/>
</dbReference>
<dbReference type="InterPro" id="IPR027417">
    <property type="entry name" value="P-loop_NTPase"/>
</dbReference>
<dbReference type="SMART" id="SM00382">
    <property type="entry name" value="AAA"/>
    <property type="match status" value="1"/>
</dbReference>
<gene>
    <name evidence="10" type="primary">zraR_2</name>
    <name evidence="10" type="ORF">DYBT9275_00993</name>
</gene>
<keyword evidence="11" id="KW-1185">Reference proteome</keyword>
<accession>A0A916J846</accession>
<evidence type="ECO:0000256" key="5">
    <source>
        <dbReference type="ARBA" id="ARBA00023159"/>
    </source>
</evidence>
<dbReference type="CDD" id="cd17534">
    <property type="entry name" value="REC_DC-like"/>
    <property type="match status" value="1"/>
</dbReference>
<feature type="domain" description="Response regulatory" evidence="9">
    <location>
        <begin position="4"/>
        <end position="118"/>
    </location>
</feature>
<dbReference type="FunFam" id="1.10.8.60:FF:000014">
    <property type="entry name" value="DNA-binding transcriptional regulator NtrC"/>
    <property type="match status" value="1"/>
</dbReference>